<gene>
    <name evidence="1" type="ORF">NBZ79_14190</name>
</gene>
<dbReference type="Gene3D" id="3.40.50.410">
    <property type="entry name" value="von Willebrand factor, type A domain"/>
    <property type="match status" value="1"/>
</dbReference>
<organism evidence="1 2">
    <name type="scientific">Sneathiella marina</name>
    <dbReference type="NCBI Taxonomy" id="2950108"/>
    <lineage>
        <taxon>Bacteria</taxon>
        <taxon>Pseudomonadati</taxon>
        <taxon>Pseudomonadota</taxon>
        <taxon>Alphaproteobacteria</taxon>
        <taxon>Sneathiellales</taxon>
        <taxon>Sneathiellaceae</taxon>
        <taxon>Sneathiella</taxon>
    </lineage>
</organism>
<name>A0ABY4W353_9PROT</name>
<dbReference type="InterPro" id="IPR036465">
    <property type="entry name" value="vWFA_dom_sf"/>
</dbReference>
<dbReference type="SUPFAM" id="SSF53300">
    <property type="entry name" value="vWA-like"/>
    <property type="match status" value="1"/>
</dbReference>
<dbReference type="Pfam" id="PF06707">
    <property type="entry name" value="DUF1194"/>
    <property type="match status" value="1"/>
</dbReference>
<keyword evidence="2" id="KW-1185">Reference proteome</keyword>
<dbReference type="CDD" id="cd00198">
    <property type="entry name" value="vWFA"/>
    <property type="match status" value="1"/>
</dbReference>
<evidence type="ECO:0000313" key="2">
    <source>
        <dbReference type="Proteomes" id="UP001056291"/>
    </source>
</evidence>
<evidence type="ECO:0000313" key="1">
    <source>
        <dbReference type="EMBL" id="USG60317.1"/>
    </source>
</evidence>
<dbReference type="EMBL" id="CP098747">
    <property type="protein sequence ID" value="USG60317.1"/>
    <property type="molecule type" value="Genomic_DNA"/>
</dbReference>
<protein>
    <submittedName>
        <fullName evidence="1">DUF1194 domain-containing protein</fullName>
    </submittedName>
</protein>
<dbReference type="RefSeq" id="WP_251933171.1">
    <property type="nucleotide sequence ID" value="NZ_CP098747.1"/>
</dbReference>
<sequence>MDGEKVKILVFLILLIIPWNVIYADEKAVGVEIVLAVDVSSSVSQKEHEAQIEGIAKVFEDPAILKIIDSLPTGKIAVSLLLWAGENQQLIAVPWKEIRDQKTAQIFADNVRNNQKKPWTGLLYTALGDALQAAGNSFEKNEFEGDRKVIDISSDDPSNRGAEPAIVREILIAQGITINGLPILADRKDQETRRELVDYFRFKVIGGPLSFVNPAVSFEHYAEAFSQKFSIEISGIPSPTSTFSYAKSYLKPSSSELKVTAQFAKRDN</sequence>
<accession>A0ABY4W353</accession>
<dbReference type="Proteomes" id="UP001056291">
    <property type="component" value="Chromosome"/>
</dbReference>
<reference evidence="1" key="1">
    <citation type="submission" date="2022-06" db="EMBL/GenBank/DDBJ databases">
        <title>Sneathiella actinostolidae sp. nov., isolated from a sea anemonein the Western Pacific Ocean.</title>
        <authorList>
            <person name="Wei M.J."/>
        </authorList>
    </citation>
    <scope>NUCLEOTIDE SEQUENCE</scope>
    <source>
        <strain evidence="1">PHK-P5</strain>
    </source>
</reference>
<dbReference type="InterPro" id="IPR010607">
    <property type="entry name" value="DUF1194"/>
</dbReference>
<proteinExistence type="predicted"/>